<dbReference type="CDD" id="cd07557">
    <property type="entry name" value="trimeric_dUTPase"/>
    <property type="match status" value="1"/>
</dbReference>
<dbReference type="Proteomes" id="UP000034448">
    <property type="component" value="Unassembled WGS sequence"/>
</dbReference>
<comment type="caution">
    <text evidence="3">The sequence shown here is derived from an EMBL/GenBank/DDBJ whole genome shotgun (WGS) entry which is preliminary data.</text>
</comment>
<dbReference type="NCBIfam" id="TIGR02274">
    <property type="entry name" value="dCTP_deam"/>
    <property type="match status" value="1"/>
</dbReference>
<gene>
    <name evidence="3" type="ORF">US28_C0037G0004</name>
</gene>
<proteinExistence type="predicted"/>
<sequence>MVSTGILVKDQILQYLKSGKLKFSPQIDQFQIQSHSIDLRLGYSFMVPKVWGLTEKGREAFLVDYLDERDRFELIELEHGQFFDLLPKESVVASTLEEVSLPDDLMAVLYPRSSINRKGLSVDLSGIVDAGYEGRLLIPITNNTSNQVVRIYPGERFCQLVFYPLSAPVKVVQSRWHKKDIMVGRLSEKSKKEEKLIAKGNIKQLKQKFALPQIPKN</sequence>
<reference evidence="3 4" key="1">
    <citation type="journal article" date="2015" name="Nature">
        <title>rRNA introns, odd ribosomes, and small enigmatic genomes across a large radiation of phyla.</title>
        <authorList>
            <person name="Brown C.T."/>
            <person name="Hug L.A."/>
            <person name="Thomas B.C."/>
            <person name="Sharon I."/>
            <person name="Castelle C.J."/>
            <person name="Singh A."/>
            <person name="Wilkins M.J."/>
            <person name="Williams K.H."/>
            <person name="Banfield J.F."/>
        </authorList>
    </citation>
    <scope>NUCLEOTIDE SEQUENCE [LARGE SCALE GENOMIC DNA]</scope>
</reference>
<accession>A0A0G0F513</accession>
<evidence type="ECO:0000256" key="2">
    <source>
        <dbReference type="ARBA" id="ARBA00023080"/>
    </source>
</evidence>
<evidence type="ECO:0000256" key="1">
    <source>
        <dbReference type="ARBA" id="ARBA00022801"/>
    </source>
</evidence>
<dbReference type="PANTHER" id="PTHR42680">
    <property type="entry name" value="DCTP DEAMINASE"/>
    <property type="match status" value="1"/>
</dbReference>
<organism evidence="3 4">
    <name type="scientific">Candidatus Daviesbacteria bacterium GW2011_GWA1_36_8</name>
    <dbReference type="NCBI Taxonomy" id="1618417"/>
    <lineage>
        <taxon>Bacteria</taxon>
        <taxon>Candidatus Daviesiibacteriota</taxon>
    </lineage>
</organism>
<protein>
    <submittedName>
        <fullName evidence="3">Deoxycytidine triphosphate deaminase</fullName>
    </submittedName>
</protein>
<dbReference type="InterPro" id="IPR033704">
    <property type="entry name" value="dUTPase_trimeric"/>
</dbReference>
<dbReference type="GO" id="GO:0008829">
    <property type="term" value="F:dCTP deaminase activity"/>
    <property type="evidence" value="ECO:0007669"/>
    <property type="project" value="InterPro"/>
</dbReference>
<name>A0A0G0F513_9BACT</name>
<dbReference type="InterPro" id="IPR011962">
    <property type="entry name" value="dCTP_deaminase"/>
</dbReference>
<evidence type="ECO:0000313" key="3">
    <source>
        <dbReference type="EMBL" id="KKQ14263.1"/>
    </source>
</evidence>
<keyword evidence="2" id="KW-0546">Nucleotide metabolism</keyword>
<dbReference type="GO" id="GO:0006229">
    <property type="term" value="P:dUTP biosynthetic process"/>
    <property type="evidence" value="ECO:0007669"/>
    <property type="project" value="InterPro"/>
</dbReference>
<keyword evidence="1" id="KW-0378">Hydrolase</keyword>
<evidence type="ECO:0000313" key="4">
    <source>
        <dbReference type="Proteomes" id="UP000034448"/>
    </source>
</evidence>
<dbReference type="InterPro" id="IPR036157">
    <property type="entry name" value="dUTPase-like_sf"/>
</dbReference>
<dbReference type="SUPFAM" id="SSF51283">
    <property type="entry name" value="dUTPase-like"/>
    <property type="match status" value="1"/>
</dbReference>
<dbReference type="EMBL" id="LBSJ01000037">
    <property type="protein sequence ID" value="KKQ14263.1"/>
    <property type="molecule type" value="Genomic_DNA"/>
</dbReference>
<dbReference type="Gene3D" id="2.70.40.10">
    <property type="match status" value="1"/>
</dbReference>
<dbReference type="Pfam" id="PF22769">
    <property type="entry name" value="DCD"/>
    <property type="match status" value="1"/>
</dbReference>
<dbReference type="PANTHER" id="PTHR42680:SF3">
    <property type="entry name" value="DCTP DEAMINASE"/>
    <property type="match status" value="1"/>
</dbReference>
<dbReference type="AlphaFoldDB" id="A0A0G0F513"/>